<dbReference type="GO" id="GO:0000166">
    <property type="term" value="F:nucleotide binding"/>
    <property type="evidence" value="ECO:0007669"/>
    <property type="project" value="InterPro"/>
</dbReference>
<dbReference type="GO" id="GO:0008296">
    <property type="term" value="F:3'-5'-DNA exonuclease activity"/>
    <property type="evidence" value="ECO:0007669"/>
    <property type="project" value="TreeGrafter"/>
</dbReference>
<dbReference type="InterPro" id="IPR050240">
    <property type="entry name" value="DNA_pol_type-B"/>
</dbReference>
<dbReference type="SUPFAM" id="SSF56672">
    <property type="entry name" value="DNA/RNA polymerases"/>
    <property type="match status" value="1"/>
</dbReference>
<dbReference type="GO" id="GO:0043625">
    <property type="term" value="C:delta DNA polymerase complex"/>
    <property type="evidence" value="ECO:0007669"/>
    <property type="project" value="TreeGrafter"/>
</dbReference>
<dbReference type="GO" id="GO:0006287">
    <property type="term" value="P:base-excision repair, gap-filling"/>
    <property type="evidence" value="ECO:0007669"/>
    <property type="project" value="TreeGrafter"/>
</dbReference>
<dbReference type="Gene3D" id="3.90.1600.10">
    <property type="entry name" value="Palm domain of DNA polymerase"/>
    <property type="match status" value="1"/>
</dbReference>
<dbReference type="GO" id="GO:0003887">
    <property type="term" value="F:DNA-directed DNA polymerase activity"/>
    <property type="evidence" value="ECO:0007669"/>
    <property type="project" value="UniProtKB-KW"/>
</dbReference>
<dbReference type="InterPro" id="IPR036397">
    <property type="entry name" value="RNaseH_sf"/>
</dbReference>
<dbReference type="Gene3D" id="3.30.420.10">
    <property type="entry name" value="Ribonuclease H-like superfamily/Ribonuclease H"/>
    <property type="match status" value="1"/>
</dbReference>
<dbReference type="InterPro" id="IPR012337">
    <property type="entry name" value="RNaseH-like_sf"/>
</dbReference>
<evidence type="ECO:0000256" key="5">
    <source>
        <dbReference type="ARBA" id="ARBA00022932"/>
    </source>
</evidence>
<proteinExistence type="inferred from homology"/>
<dbReference type="GO" id="GO:0006297">
    <property type="term" value="P:nucleotide-excision repair, DNA gap filling"/>
    <property type="evidence" value="ECO:0007669"/>
    <property type="project" value="TreeGrafter"/>
</dbReference>
<comment type="catalytic activity">
    <reaction evidence="7">
        <text>DNA(n) + a 2'-deoxyribonucleoside 5'-triphosphate = DNA(n+1) + diphosphate</text>
        <dbReference type="Rhea" id="RHEA:22508"/>
        <dbReference type="Rhea" id="RHEA-COMP:17339"/>
        <dbReference type="Rhea" id="RHEA-COMP:17340"/>
        <dbReference type="ChEBI" id="CHEBI:33019"/>
        <dbReference type="ChEBI" id="CHEBI:61560"/>
        <dbReference type="ChEBI" id="CHEBI:173112"/>
        <dbReference type="EC" id="2.7.7.7"/>
    </reaction>
</comment>
<dbReference type="InterPro" id="IPR023211">
    <property type="entry name" value="DNA_pol_palm_dom_sf"/>
</dbReference>
<comment type="similarity">
    <text evidence="1">Belongs to the DNA polymerase type-B family.</text>
</comment>
<evidence type="ECO:0000256" key="2">
    <source>
        <dbReference type="ARBA" id="ARBA00012417"/>
    </source>
</evidence>
<accession>A0A6C0AMX6</accession>
<keyword evidence="3" id="KW-0808">Transferase</keyword>
<dbReference type="SUPFAM" id="SSF53098">
    <property type="entry name" value="Ribonuclease H-like"/>
    <property type="match status" value="1"/>
</dbReference>
<dbReference type="Gene3D" id="1.10.287.690">
    <property type="entry name" value="Helix hairpin bin"/>
    <property type="match status" value="1"/>
</dbReference>
<dbReference type="GO" id="GO:0045004">
    <property type="term" value="P:DNA replication proofreading"/>
    <property type="evidence" value="ECO:0007669"/>
    <property type="project" value="TreeGrafter"/>
</dbReference>
<evidence type="ECO:0000259" key="9">
    <source>
        <dbReference type="Pfam" id="PF03104"/>
    </source>
</evidence>
<keyword evidence="6" id="KW-0238">DNA-binding</keyword>
<keyword evidence="4" id="KW-0548">Nucleotidyltransferase</keyword>
<name>A0A6C0AMX6_9ZZZZ</name>
<organism evidence="10">
    <name type="scientific">viral metagenome</name>
    <dbReference type="NCBI Taxonomy" id="1070528"/>
    <lineage>
        <taxon>unclassified sequences</taxon>
        <taxon>metagenomes</taxon>
        <taxon>organismal metagenomes</taxon>
    </lineage>
</organism>
<reference evidence="10" key="1">
    <citation type="journal article" date="2020" name="Nature">
        <title>Giant virus diversity and host interactions through global metagenomics.</title>
        <authorList>
            <person name="Schulz F."/>
            <person name="Roux S."/>
            <person name="Paez-Espino D."/>
            <person name="Jungbluth S."/>
            <person name="Walsh D.A."/>
            <person name="Denef V.J."/>
            <person name="McMahon K.D."/>
            <person name="Konstantinidis K.T."/>
            <person name="Eloe-Fadrosh E.A."/>
            <person name="Kyrpides N.C."/>
            <person name="Woyke T."/>
        </authorList>
    </citation>
    <scope>NUCLEOTIDE SEQUENCE</scope>
    <source>
        <strain evidence="10">GVMAG-S-1091796-13</strain>
    </source>
</reference>
<dbReference type="Pfam" id="PF00136">
    <property type="entry name" value="DNA_pol_B"/>
    <property type="match status" value="2"/>
</dbReference>
<keyword evidence="5" id="KW-0239">DNA-directed DNA polymerase</keyword>
<sequence length="824" mass="96194">MEKYYKLNLIKIDNDFYKNDIDFQIIEWWAQDEEDEDENDTEEISENDDNKINSSYVIRCFGVTKTGISITCKITNFKPFYYIKVPDTFNRVHLHHFLKYIESGYMLRNFKNPLAKENGKFLSSIVEKKDLFGFRNGKRYKYVKLVFNNYSALMKSRYLFKKAITIENVTKKPTKFKLYESNFEPFMRYCHIKDILMAGWVRLPKGKFKSTQDTSTTQVEVEIDKRDIVSLREYQDMANFLQASWDIEVYSYDRTFPDPKFSVKNNGEIIYPNEIFQIATTYKYTNSSDVLVKHLLTLKRCEPIDNPNVIVEECKNEKELIKRWCEIISKMDPDIFYTYNGDSFDCIYLIERAVLCGLASKKKSGSKTVYSGSILSVLSRLTIKQAEIKEEYFSSSAYGDSKFNRIYIPGRLNYDLLIHYKRGMKKYSSYKLDNIASEILKQNKHDVSAKDMFNLYERGLPEDIKRIGEYCIQDTVLLQKLVDKQLILTNIMQLANVTFVPIGFLTTRGQTIKVFSQILRKARQMDFLVPHTNFNEDSYSITVKMKELDVFTDEDIGQYIEIDLGNVKTADGSKTIRKTINAKVSEVIDETTVIILSDTEIFEEYYNRKLKYRRQEHLVSRLFTNDDETDNSFTGATVLEPVTGMYLDDNIAVLDFASLYPTIMISRNLCYSTFVLDEKYLNSPDVNYETIAWNDNIEYKLKHKCEAIGKSGKTKGEICGKQAYFEIDNKYYCRIHDLNKKSRSSDEKFQKRNVDYKYTIVQPHKDKETGDVVNKGVLPALLEELYAERKRVKREMVKAAADGNKLLESILDSTQLAIKVSLKN</sequence>
<dbReference type="EC" id="2.7.7.7" evidence="2"/>
<dbReference type="SMART" id="SM00486">
    <property type="entry name" value="POLBc"/>
    <property type="match status" value="1"/>
</dbReference>
<dbReference type="InterPro" id="IPR006134">
    <property type="entry name" value="DNA-dir_DNA_pol_B_multi_dom"/>
</dbReference>
<feature type="domain" description="DNA-directed DNA polymerase family B exonuclease" evidence="9">
    <location>
        <begin position="177"/>
        <end position="435"/>
    </location>
</feature>
<dbReference type="PANTHER" id="PTHR10322">
    <property type="entry name" value="DNA POLYMERASE CATALYTIC SUBUNIT"/>
    <property type="match status" value="1"/>
</dbReference>
<evidence type="ECO:0000256" key="3">
    <source>
        <dbReference type="ARBA" id="ARBA00022679"/>
    </source>
</evidence>
<dbReference type="InterPro" id="IPR043502">
    <property type="entry name" value="DNA/RNA_pol_sf"/>
</dbReference>
<dbReference type="GO" id="GO:0003677">
    <property type="term" value="F:DNA binding"/>
    <property type="evidence" value="ECO:0007669"/>
    <property type="project" value="UniProtKB-KW"/>
</dbReference>
<dbReference type="AlphaFoldDB" id="A0A6C0AMX6"/>
<dbReference type="Gene3D" id="3.30.342.10">
    <property type="entry name" value="DNA Polymerase, chain B, domain 1"/>
    <property type="match status" value="1"/>
</dbReference>
<dbReference type="InterPro" id="IPR006133">
    <property type="entry name" value="DNA-dir_DNA_pol_B_exonuc"/>
</dbReference>
<evidence type="ECO:0000313" key="10">
    <source>
        <dbReference type="EMBL" id="QHS80800.1"/>
    </source>
</evidence>
<dbReference type="Pfam" id="PF03104">
    <property type="entry name" value="DNA_pol_B_exo1"/>
    <property type="match status" value="1"/>
</dbReference>
<dbReference type="PANTHER" id="PTHR10322:SF23">
    <property type="entry name" value="DNA POLYMERASE DELTA CATALYTIC SUBUNIT"/>
    <property type="match status" value="1"/>
</dbReference>
<dbReference type="EMBL" id="MN740720">
    <property type="protein sequence ID" value="QHS80800.1"/>
    <property type="molecule type" value="Genomic_DNA"/>
</dbReference>
<feature type="domain" description="DNA-directed DNA polymerase family B multifunctional" evidence="8">
    <location>
        <begin position="751"/>
        <end position="821"/>
    </location>
</feature>
<feature type="domain" description="DNA-directed DNA polymerase family B multifunctional" evidence="8">
    <location>
        <begin position="501"/>
        <end position="702"/>
    </location>
</feature>
<protein>
    <recommendedName>
        <fullName evidence="2">DNA-directed DNA polymerase</fullName>
        <ecNumber evidence="2">2.7.7.7</ecNumber>
    </recommendedName>
</protein>
<evidence type="ECO:0000256" key="7">
    <source>
        <dbReference type="ARBA" id="ARBA00049244"/>
    </source>
</evidence>
<evidence type="ECO:0000256" key="1">
    <source>
        <dbReference type="ARBA" id="ARBA00005755"/>
    </source>
</evidence>
<dbReference type="InterPro" id="IPR006172">
    <property type="entry name" value="DNA-dir_DNA_pol_B"/>
</dbReference>
<evidence type="ECO:0000256" key="6">
    <source>
        <dbReference type="ARBA" id="ARBA00023125"/>
    </source>
</evidence>
<evidence type="ECO:0000259" key="8">
    <source>
        <dbReference type="Pfam" id="PF00136"/>
    </source>
</evidence>
<evidence type="ECO:0000256" key="4">
    <source>
        <dbReference type="ARBA" id="ARBA00022695"/>
    </source>
</evidence>